<evidence type="ECO:0000313" key="3">
    <source>
        <dbReference type="Proteomes" id="UP000756346"/>
    </source>
</evidence>
<comment type="caution">
    <text evidence="2">The sequence shown here is derived from an EMBL/GenBank/DDBJ whole genome shotgun (WGS) entry which is preliminary data.</text>
</comment>
<dbReference type="GeneID" id="70184624"/>
<dbReference type="Proteomes" id="UP000756346">
    <property type="component" value="Unassembled WGS sequence"/>
</dbReference>
<protein>
    <submittedName>
        <fullName evidence="2">Uncharacterized protein</fullName>
    </submittedName>
</protein>
<sequence length="78" mass="8698">MDGQHYTHVLYDLIRSALDWFRTGPPPRPPWLLGAAVSWHPARRRLPSVAPGLVSCGTQKGAAARSRAEQRRLPSKLD</sequence>
<feature type="compositionally biased region" description="Basic and acidic residues" evidence="1">
    <location>
        <begin position="66"/>
        <end position="78"/>
    </location>
</feature>
<dbReference type="RefSeq" id="XP_046008451.1">
    <property type="nucleotide sequence ID" value="XM_046155078.1"/>
</dbReference>
<evidence type="ECO:0000256" key="1">
    <source>
        <dbReference type="SAM" id="MobiDB-lite"/>
    </source>
</evidence>
<name>A0A9P8XY11_9PEZI</name>
<reference evidence="2" key="1">
    <citation type="journal article" date="2021" name="Nat. Commun.">
        <title>Genetic determinants of endophytism in the Arabidopsis root mycobiome.</title>
        <authorList>
            <person name="Mesny F."/>
            <person name="Miyauchi S."/>
            <person name="Thiergart T."/>
            <person name="Pickel B."/>
            <person name="Atanasova L."/>
            <person name="Karlsson M."/>
            <person name="Huettel B."/>
            <person name="Barry K.W."/>
            <person name="Haridas S."/>
            <person name="Chen C."/>
            <person name="Bauer D."/>
            <person name="Andreopoulos W."/>
            <person name="Pangilinan J."/>
            <person name="LaButti K."/>
            <person name="Riley R."/>
            <person name="Lipzen A."/>
            <person name="Clum A."/>
            <person name="Drula E."/>
            <person name="Henrissat B."/>
            <person name="Kohler A."/>
            <person name="Grigoriev I.V."/>
            <person name="Martin F.M."/>
            <person name="Hacquard S."/>
        </authorList>
    </citation>
    <scope>NUCLEOTIDE SEQUENCE</scope>
    <source>
        <strain evidence="2">MPI-CAGE-CH-0230</strain>
    </source>
</reference>
<proteinExistence type="predicted"/>
<accession>A0A9P8XY11</accession>
<organism evidence="2 3">
    <name type="scientific">Microdochium trichocladiopsis</name>
    <dbReference type="NCBI Taxonomy" id="1682393"/>
    <lineage>
        <taxon>Eukaryota</taxon>
        <taxon>Fungi</taxon>
        <taxon>Dikarya</taxon>
        <taxon>Ascomycota</taxon>
        <taxon>Pezizomycotina</taxon>
        <taxon>Sordariomycetes</taxon>
        <taxon>Xylariomycetidae</taxon>
        <taxon>Xylariales</taxon>
        <taxon>Microdochiaceae</taxon>
        <taxon>Microdochium</taxon>
    </lineage>
</organism>
<keyword evidence="3" id="KW-1185">Reference proteome</keyword>
<feature type="region of interest" description="Disordered" evidence="1">
    <location>
        <begin position="56"/>
        <end position="78"/>
    </location>
</feature>
<evidence type="ECO:0000313" key="2">
    <source>
        <dbReference type="EMBL" id="KAH7024903.1"/>
    </source>
</evidence>
<dbReference type="EMBL" id="JAGTJQ010000009">
    <property type="protein sequence ID" value="KAH7024903.1"/>
    <property type="molecule type" value="Genomic_DNA"/>
</dbReference>
<dbReference type="AlphaFoldDB" id="A0A9P8XY11"/>
<gene>
    <name evidence="2" type="ORF">B0I36DRAFT_332202</name>
</gene>